<dbReference type="GO" id="GO:0008270">
    <property type="term" value="F:zinc ion binding"/>
    <property type="evidence" value="ECO:0007669"/>
    <property type="project" value="UniProtKB-UniRule"/>
</dbReference>
<reference evidence="14" key="1">
    <citation type="submission" date="2025-08" db="UniProtKB">
        <authorList>
            <consortium name="Ensembl"/>
        </authorList>
    </citation>
    <scope>IDENTIFICATION</scope>
</reference>
<evidence type="ECO:0000256" key="10">
    <source>
        <dbReference type="SAM" id="SignalP"/>
    </source>
</evidence>
<feature type="active site" description="Proton acceptor" evidence="7">
    <location>
        <position position="344"/>
    </location>
</feature>
<dbReference type="FunFam" id="2.60.40.1730:FF:000046">
    <property type="entry name" value="Endoplasmic reticulum aminopeptidase 2"/>
    <property type="match status" value="1"/>
</dbReference>
<dbReference type="OMA" id="GGWDEMT"/>
<dbReference type="InterPro" id="IPR034016">
    <property type="entry name" value="M1_APN-typ"/>
</dbReference>
<dbReference type="GO" id="GO:0070006">
    <property type="term" value="F:metalloaminopeptidase activity"/>
    <property type="evidence" value="ECO:0007669"/>
    <property type="project" value="TreeGrafter"/>
</dbReference>
<sequence>MHLLLVILFFLEAQFCVQTSDSNSPAGDNLATNGLPFPWSKVRLPNYIVPVHYHLLIHPNLTTLRFNGSVKIEIDVKNNTNWLVLHSKNLKIFTATVLDEHEAHLSDKVLSVLEYPSHEQIAIFSPKILTSGEKYFLYLEFGAPLSDGFYGFYKSTYKTKAGETRVLASTHFEPTSARMALPCFDEPIFKANYTVRIRRGLSHIALSNMPLEQTVEIGNGLFEDQFEVSVKMSSYLLAFIVCDFRSVSGMTATGINISIYAVPEKWHQTHYALEAALRLMEFYEQYFNILYPLPKLDLIAIPDFQSGAMENWGLTTYMETSLLYDPDISSASDKLWVTMVIGHELSHLLLVKPMNYSATDIYIYTHTHTHTHTYNVFFVMFIKISFFLGILTGTRRLTTSPSLPNTCTVHTFYCTYTNLSNPDVLTLDEEVDWVKLNSDMNGYYIVHYDEEGWNALTELLSANHTALSFKDRASLIHNAFQLVTAGRLSLNRALDLIGYLNSETHNVPLLQGLGYLQSFYKLIDKRNITDVTHNLKTYILQYFRDVIDKQSWSDDGMVSDRRLREEVLSLACDFDYPPCLEKAKQLYNSWVESSGTISLPTDVSETVYMVGAQDDSGWAYLLEKYGVSMCETEKSKFLSALASSKDSEKLSRLLQLGMDGTLIKPQNLPSLIYMVARNPVGHFLAWDFVKKHWNELVEKFPLGSFGIRNIIVGTVTQFSSTEELREVEDFFKSITEQVSQLRVIQVATENVEKNIMWLSRNLETMRTWLQQRLN</sequence>
<dbReference type="InterPro" id="IPR027268">
    <property type="entry name" value="Peptidase_M4/M1_CTD_sf"/>
</dbReference>
<dbReference type="GO" id="GO:0043171">
    <property type="term" value="P:peptide catabolic process"/>
    <property type="evidence" value="ECO:0007669"/>
    <property type="project" value="TreeGrafter"/>
</dbReference>
<dbReference type="GO" id="GO:0005615">
    <property type="term" value="C:extracellular space"/>
    <property type="evidence" value="ECO:0007669"/>
    <property type="project" value="TreeGrafter"/>
</dbReference>
<dbReference type="InterPro" id="IPR045357">
    <property type="entry name" value="Aminopeptidase_N-like_N"/>
</dbReference>
<dbReference type="GO" id="GO:0005737">
    <property type="term" value="C:cytoplasm"/>
    <property type="evidence" value="ECO:0007669"/>
    <property type="project" value="TreeGrafter"/>
</dbReference>
<dbReference type="SUPFAM" id="SSF63737">
    <property type="entry name" value="Leukotriene A4 hydrolase N-terminal domain"/>
    <property type="match status" value="1"/>
</dbReference>
<dbReference type="GO" id="GO:0006508">
    <property type="term" value="P:proteolysis"/>
    <property type="evidence" value="ECO:0007669"/>
    <property type="project" value="UniProtKB-KW"/>
</dbReference>
<feature type="domain" description="Peptidase M1 membrane alanine aminopeptidase" evidence="11">
    <location>
        <begin position="271"/>
        <end position="347"/>
    </location>
</feature>
<feature type="binding site" evidence="8">
    <location>
        <position position="347"/>
    </location>
    <ligand>
        <name>Zn(2+)</name>
        <dbReference type="ChEBI" id="CHEBI:29105"/>
        <note>catalytic</note>
    </ligand>
</feature>
<dbReference type="CDD" id="cd09601">
    <property type="entry name" value="M1_APN-Q_like"/>
    <property type="match status" value="1"/>
</dbReference>
<dbReference type="Pfam" id="PF01433">
    <property type="entry name" value="Peptidase_M1"/>
    <property type="match status" value="1"/>
</dbReference>
<dbReference type="EC" id="3.4.11.-" evidence="9"/>
<dbReference type="Ensembl" id="ENSSGRT00000045164.1">
    <property type="protein sequence ID" value="ENSSGRP00000042153.1"/>
    <property type="gene ID" value="ENSSGRG00000022820.1"/>
</dbReference>
<comment type="cofactor">
    <cofactor evidence="8 9">
        <name>Zn(2+)</name>
        <dbReference type="ChEBI" id="CHEBI:29105"/>
    </cofactor>
    <text evidence="8 9">Binds 1 zinc ion per subunit.</text>
</comment>
<comment type="similarity">
    <text evidence="1 9">Belongs to the peptidase M1 family.</text>
</comment>
<dbReference type="GO" id="GO:0042277">
    <property type="term" value="F:peptide binding"/>
    <property type="evidence" value="ECO:0007669"/>
    <property type="project" value="TreeGrafter"/>
</dbReference>
<dbReference type="InterPro" id="IPR014782">
    <property type="entry name" value="Peptidase_M1_dom"/>
</dbReference>
<evidence type="ECO:0000256" key="1">
    <source>
        <dbReference type="ARBA" id="ARBA00010136"/>
    </source>
</evidence>
<evidence type="ECO:0000259" key="11">
    <source>
        <dbReference type="Pfam" id="PF01433"/>
    </source>
</evidence>
<dbReference type="Gene3D" id="1.10.390.10">
    <property type="entry name" value="Neutral Protease Domain 2"/>
    <property type="match status" value="1"/>
</dbReference>
<evidence type="ECO:0000259" key="12">
    <source>
        <dbReference type="Pfam" id="PF11838"/>
    </source>
</evidence>
<feature type="signal peptide" evidence="10">
    <location>
        <begin position="1"/>
        <end position="19"/>
    </location>
</feature>
<evidence type="ECO:0000256" key="6">
    <source>
        <dbReference type="ARBA" id="ARBA00023049"/>
    </source>
</evidence>
<keyword evidence="6 9" id="KW-0482">Metalloprotease</keyword>
<keyword evidence="9" id="KW-0031">Aminopeptidase</keyword>
<evidence type="ECO:0000313" key="15">
    <source>
        <dbReference type="Proteomes" id="UP000472262"/>
    </source>
</evidence>
<dbReference type="SUPFAM" id="SSF55486">
    <property type="entry name" value="Metalloproteases ('zincins'), catalytic domain"/>
    <property type="match status" value="1"/>
</dbReference>
<dbReference type="PANTHER" id="PTHR11533:SF239">
    <property type="entry name" value="ENDOPLASMIC RETICULUM AMINOPEPTIDASE 2"/>
    <property type="match status" value="1"/>
</dbReference>
<evidence type="ECO:0000313" key="14">
    <source>
        <dbReference type="Ensembl" id="ENSSGRP00000042153.1"/>
    </source>
</evidence>
<dbReference type="AlphaFoldDB" id="A0A672MXT2"/>
<dbReference type="InterPro" id="IPR050344">
    <property type="entry name" value="Peptidase_M1_aminopeptidases"/>
</dbReference>
<accession>A0A672MXT2</accession>
<dbReference type="InterPro" id="IPR001930">
    <property type="entry name" value="Peptidase_M1"/>
</dbReference>
<dbReference type="InterPro" id="IPR024571">
    <property type="entry name" value="ERAP1-like_C_dom"/>
</dbReference>
<keyword evidence="4 9" id="KW-0378">Hydrolase</keyword>
<evidence type="ECO:0000256" key="3">
    <source>
        <dbReference type="ARBA" id="ARBA00022723"/>
    </source>
</evidence>
<keyword evidence="5 8" id="KW-0862">Zinc</keyword>
<evidence type="ECO:0000256" key="5">
    <source>
        <dbReference type="ARBA" id="ARBA00022833"/>
    </source>
</evidence>
<reference evidence="14" key="2">
    <citation type="submission" date="2025-09" db="UniProtKB">
        <authorList>
            <consortium name="Ensembl"/>
        </authorList>
    </citation>
    <scope>IDENTIFICATION</scope>
</reference>
<dbReference type="Proteomes" id="UP000472262">
    <property type="component" value="Unassembled WGS sequence"/>
</dbReference>
<keyword evidence="10" id="KW-0732">Signal</keyword>
<keyword evidence="15" id="KW-1185">Reference proteome</keyword>
<protein>
    <recommendedName>
        <fullName evidence="9">Aminopeptidase</fullName>
        <ecNumber evidence="9">3.4.11.-</ecNumber>
    </recommendedName>
</protein>
<dbReference type="Gene3D" id="1.25.50.20">
    <property type="match status" value="1"/>
</dbReference>
<evidence type="ECO:0000256" key="7">
    <source>
        <dbReference type="PIRSR" id="PIRSR634016-1"/>
    </source>
</evidence>
<keyword evidence="2 9" id="KW-0645">Protease</keyword>
<evidence type="ECO:0000256" key="2">
    <source>
        <dbReference type="ARBA" id="ARBA00022670"/>
    </source>
</evidence>
<dbReference type="InterPro" id="IPR042097">
    <property type="entry name" value="Aminopeptidase_N-like_N_sf"/>
</dbReference>
<keyword evidence="3 8" id="KW-0479">Metal-binding</keyword>
<evidence type="ECO:0000259" key="13">
    <source>
        <dbReference type="Pfam" id="PF17900"/>
    </source>
</evidence>
<feature type="domain" description="ERAP1-like C-terminal" evidence="12">
    <location>
        <begin position="433"/>
        <end position="752"/>
    </location>
</feature>
<feature type="chain" id="PRO_5025422959" description="Aminopeptidase" evidence="10">
    <location>
        <begin position="20"/>
        <end position="774"/>
    </location>
</feature>
<name>A0A672MXT2_SINGR</name>
<dbReference type="FunFam" id="1.25.50.20:FF:000003">
    <property type="entry name" value="Leucyl-cystinyl aminopeptidase"/>
    <property type="match status" value="1"/>
</dbReference>
<feature type="domain" description="Aminopeptidase N-like N-terminal" evidence="13">
    <location>
        <begin position="49"/>
        <end position="236"/>
    </location>
</feature>
<dbReference type="GO" id="GO:0016020">
    <property type="term" value="C:membrane"/>
    <property type="evidence" value="ECO:0007669"/>
    <property type="project" value="TreeGrafter"/>
</dbReference>
<organism evidence="14 15">
    <name type="scientific">Sinocyclocheilus grahami</name>
    <name type="common">Dianchi golden-line fish</name>
    <name type="synonym">Barbus grahami</name>
    <dbReference type="NCBI Taxonomy" id="75366"/>
    <lineage>
        <taxon>Eukaryota</taxon>
        <taxon>Metazoa</taxon>
        <taxon>Chordata</taxon>
        <taxon>Craniata</taxon>
        <taxon>Vertebrata</taxon>
        <taxon>Euteleostomi</taxon>
        <taxon>Actinopterygii</taxon>
        <taxon>Neopterygii</taxon>
        <taxon>Teleostei</taxon>
        <taxon>Ostariophysi</taxon>
        <taxon>Cypriniformes</taxon>
        <taxon>Cyprinidae</taxon>
        <taxon>Cyprininae</taxon>
        <taxon>Sinocyclocheilus</taxon>
    </lineage>
</organism>
<dbReference type="InParanoid" id="A0A672MXT2"/>
<evidence type="ECO:0000256" key="9">
    <source>
        <dbReference type="RuleBase" id="RU364040"/>
    </source>
</evidence>
<dbReference type="Pfam" id="PF17900">
    <property type="entry name" value="Peptidase_M1_N"/>
    <property type="match status" value="1"/>
</dbReference>
<feature type="binding site" evidence="8">
    <location>
        <position position="343"/>
    </location>
    <ligand>
        <name>Zn(2+)</name>
        <dbReference type="ChEBI" id="CHEBI:29105"/>
        <note>catalytic</note>
    </ligand>
</feature>
<evidence type="ECO:0000256" key="4">
    <source>
        <dbReference type="ARBA" id="ARBA00022801"/>
    </source>
</evidence>
<evidence type="ECO:0000256" key="8">
    <source>
        <dbReference type="PIRSR" id="PIRSR634016-3"/>
    </source>
</evidence>
<gene>
    <name evidence="14" type="primary">erap2</name>
</gene>
<dbReference type="GlyCosmos" id="A0A672MXT2">
    <property type="glycosylation" value="3 sites, No reported glycans"/>
</dbReference>
<dbReference type="Gene3D" id="2.60.40.1730">
    <property type="entry name" value="tricorn interacting facor f3 domain"/>
    <property type="match status" value="1"/>
</dbReference>
<dbReference type="Pfam" id="PF11838">
    <property type="entry name" value="ERAP1_C"/>
    <property type="match status" value="1"/>
</dbReference>
<dbReference type="PRINTS" id="PR00756">
    <property type="entry name" value="ALADIPTASE"/>
</dbReference>
<dbReference type="PANTHER" id="PTHR11533">
    <property type="entry name" value="PROTEASE M1 ZINC METALLOPROTEASE"/>
    <property type="match status" value="1"/>
</dbReference>
<proteinExistence type="inferred from homology"/>
<dbReference type="FunFam" id="1.10.390.10:FF:000033">
    <property type="entry name" value="Endoplasmic reticulum aminopeptidase 1b"/>
    <property type="match status" value="1"/>
</dbReference>